<keyword evidence="11 13" id="KW-0630">Potassium</keyword>
<dbReference type="EC" id="2.7.1.15" evidence="2 13"/>
<feature type="binding site" evidence="13">
    <location>
        <position position="250"/>
    </location>
    <ligand>
        <name>K(+)</name>
        <dbReference type="ChEBI" id="CHEBI:29103"/>
    </ligand>
</feature>
<dbReference type="GO" id="GO:0004747">
    <property type="term" value="F:ribokinase activity"/>
    <property type="evidence" value="ECO:0007669"/>
    <property type="project" value="UniProtKB-UniRule"/>
</dbReference>
<comment type="cofactor">
    <cofactor evidence="13">
        <name>Mg(2+)</name>
        <dbReference type="ChEBI" id="CHEBI:18420"/>
    </cofactor>
    <text evidence="13">Requires a divalent cation, most likely magnesium in vivo, as an electrophilic catalyst to aid phosphoryl group transfer. It is the chelate of the metal and the nucleotide that is the actual substrate.</text>
</comment>
<feature type="active site" description="Proton acceptor" evidence="13">
    <location>
        <position position="254"/>
    </location>
</feature>
<comment type="catalytic activity">
    <reaction evidence="13">
        <text>D-ribose + ATP = D-ribose 5-phosphate + ADP + H(+)</text>
        <dbReference type="Rhea" id="RHEA:13697"/>
        <dbReference type="ChEBI" id="CHEBI:15378"/>
        <dbReference type="ChEBI" id="CHEBI:30616"/>
        <dbReference type="ChEBI" id="CHEBI:47013"/>
        <dbReference type="ChEBI" id="CHEBI:78346"/>
        <dbReference type="ChEBI" id="CHEBI:456216"/>
        <dbReference type="EC" id="2.7.1.15"/>
    </reaction>
</comment>
<dbReference type="PANTHER" id="PTHR10584:SF166">
    <property type="entry name" value="RIBOKINASE"/>
    <property type="match status" value="1"/>
</dbReference>
<keyword evidence="5 13" id="KW-0808">Transferase</keyword>
<protein>
    <recommendedName>
        <fullName evidence="3 13">Ribokinase</fullName>
        <shortName evidence="13">RK</shortName>
        <ecNumber evidence="2 13">2.7.1.15</ecNumber>
    </recommendedName>
</protein>
<dbReference type="GO" id="GO:0046872">
    <property type="term" value="F:metal ion binding"/>
    <property type="evidence" value="ECO:0007669"/>
    <property type="project" value="UniProtKB-KW"/>
</dbReference>
<dbReference type="InterPro" id="IPR002173">
    <property type="entry name" value="Carboh/pur_kinase_PfkB_CS"/>
</dbReference>
<keyword evidence="7 13" id="KW-0547">Nucleotide-binding</keyword>
<comment type="subcellular location">
    <subcellularLocation>
        <location evidence="13">Cytoplasm</location>
    </subcellularLocation>
</comment>
<evidence type="ECO:0000256" key="13">
    <source>
        <dbReference type="HAMAP-Rule" id="MF_01987"/>
    </source>
</evidence>
<evidence type="ECO:0000256" key="10">
    <source>
        <dbReference type="ARBA" id="ARBA00022842"/>
    </source>
</evidence>
<sequence length="312" mass="32441">MKKPKIVVVGSSNTDMVIKVPKLPAPGETVLGSDFLMAAGGKGANQAVGAARLGADVTFIARVGADVFGEKSIENFKNEGINTDYIVVDQNSPSGVALIFVDEDGENVIAVASGANNNLSVQDVMAAREVIEKADVLLLQLEIPLDTVLYAAQLAAKAGVKVILNPAPAQKLSQDLLASVSVLTPNESEAEILSGVEVKDENSAKEAAESLLEKGVSNVIITMGSKGSALYYENQFVQIPSKKIEAVDTTAAGDAFNGALAYALGSGNMLPEAVKFANYVGALSATKMGAQPSMPTQEEVKEFINSGLETIP</sequence>
<feature type="binding site" evidence="13">
    <location>
        <position position="142"/>
    </location>
    <ligand>
        <name>substrate</name>
    </ligand>
</feature>
<name>A0A7V5H223_CALAY</name>
<dbReference type="NCBIfam" id="NF008353">
    <property type="entry name" value="PRK11142.1"/>
    <property type="match status" value="1"/>
</dbReference>
<dbReference type="CDD" id="cd01174">
    <property type="entry name" value="ribokinase"/>
    <property type="match status" value="1"/>
</dbReference>
<feature type="binding site" evidence="13">
    <location>
        <position position="186"/>
    </location>
    <ligand>
        <name>ATP</name>
        <dbReference type="ChEBI" id="CHEBI:30616"/>
    </ligand>
</feature>
<dbReference type="AlphaFoldDB" id="A0A7V5H223"/>
<dbReference type="GO" id="GO:0005524">
    <property type="term" value="F:ATP binding"/>
    <property type="evidence" value="ECO:0007669"/>
    <property type="project" value="UniProtKB-UniRule"/>
</dbReference>
<evidence type="ECO:0000256" key="2">
    <source>
        <dbReference type="ARBA" id="ARBA00012035"/>
    </source>
</evidence>
<comment type="subunit">
    <text evidence="13">Homodimer.</text>
</comment>
<dbReference type="InterPro" id="IPR011611">
    <property type="entry name" value="PfkB_dom"/>
</dbReference>
<proteinExistence type="inferred from homology"/>
<comment type="similarity">
    <text evidence="1">Belongs to the carbohydrate kinase pfkB family.</text>
</comment>
<comment type="caution">
    <text evidence="15">The sequence shown here is derived from an EMBL/GenBank/DDBJ whole genome shotgun (WGS) entry which is preliminary data.</text>
</comment>
<evidence type="ECO:0000256" key="1">
    <source>
        <dbReference type="ARBA" id="ARBA00005380"/>
    </source>
</evidence>
<feature type="binding site" evidence="13">
    <location>
        <begin position="253"/>
        <end position="254"/>
    </location>
    <ligand>
        <name>ATP</name>
        <dbReference type="ChEBI" id="CHEBI:30616"/>
    </ligand>
</feature>
<feature type="binding site" evidence="13">
    <location>
        <begin position="13"/>
        <end position="15"/>
    </location>
    <ligand>
        <name>substrate</name>
    </ligand>
</feature>
<comment type="caution">
    <text evidence="13">Lacks conserved residue(s) required for the propagation of feature annotation.</text>
</comment>
<keyword evidence="9 13" id="KW-0067">ATP-binding</keyword>
<keyword evidence="8 13" id="KW-0418">Kinase</keyword>
<comment type="function">
    <text evidence="13">Catalyzes the phosphorylation of ribose at O-5 in a reaction requiring ATP and magnesium. The resulting D-ribose-5-phosphate can then be used either for sythesis of nucleotides, histidine, and tryptophan, or as a component of the pentose phosphate pathway.</text>
</comment>
<dbReference type="EMBL" id="DRTD01000070">
    <property type="protein sequence ID" value="HHE54315.1"/>
    <property type="molecule type" value="Genomic_DNA"/>
</dbReference>
<dbReference type="GO" id="GO:0019303">
    <property type="term" value="P:D-ribose catabolic process"/>
    <property type="evidence" value="ECO:0007669"/>
    <property type="project" value="UniProtKB-UniRule"/>
</dbReference>
<evidence type="ECO:0000256" key="11">
    <source>
        <dbReference type="ARBA" id="ARBA00022958"/>
    </source>
</evidence>
<dbReference type="PROSITE" id="PS00584">
    <property type="entry name" value="PFKB_KINASES_2"/>
    <property type="match status" value="1"/>
</dbReference>
<dbReference type="PANTHER" id="PTHR10584">
    <property type="entry name" value="SUGAR KINASE"/>
    <property type="match status" value="1"/>
</dbReference>
<evidence type="ECO:0000259" key="14">
    <source>
        <dbReference type="Pfam" id="PF00294"/>
    </source>
</evidence>
<feature type="binding site" evidence="13">
    <location>
        <position position="289"/>
    </location>
    <ligand>
        <name>K(+)</name>
        <dbReference type="ChEBI" id="CHEBI:29103"/>
    </ligand>
</feature>
<comment type="similarity">
    <text evidence="13">Belongs to the carbohydrate kinase PfkB family. Ribokinase subfamily.</text>
</comment>
<evidence type="ECO:0000256" key="4">
    <source>
        <dbReference type="ARBA" id="ARBA00022490"/>
    </source>
</evidence>
<evidence type="ECO:0000256" key="8">
    <source>
        <dbReference type="ARBA" id="ARBA00022777"/>
    </source>
</evidence>
<dbReference type="Gene3D" id="3.40.1190.20">
    <property type="match status" value="1"/>
</dbReference>
<comment type="pathway">
    <text evidence="13">Carbohydrate metabolism; D-ribose degradation; D-ribose 5-phosphate from beta-D-ribopyranose: step 2/2.</text>
</comment>
<dbReference type="Proteomes" id="UP000886111">
    <property type="component" value="Unassembled WGS sequence"/>
</dbReference>
<keyword evidence="4 13" id="KW-0963">Cytoplasm</keyword>
<evidence type="ECO:0000256" key="9">
    <source>
        <dbReference type="ARBA" id="ARBA00022840"/>
    </source>
</evidence>
<evidence type="ECO:0000256" key="3">
    <source>
        <dbReference type="ARBA" id="ARBA00016943"/>
    </source>
</evidence>
<dbReference type="Pfam" id="PF00294">
    <property type="entry name" value="PfkB"/>
    <property type="match status" value="1"/>
</dbReference>
<accession>A0A7V5H223</accession>
<feature type="binding site" evidence="13">
    <location>
        <begin position="222"/>
        <end position="227"/>
    </location>
    <ligand>
        <name>ATP</name>
        <dbReference type="ChEBI" id="CHEBI:30616"/>
    </ligand>
</feature>
<gene>
    <name evidence="13 15" type="primary">rbsK</name>
    <name evidence="15" type="ORF">ENL21_00935</name>
</gene>
<dbReference type="FunFam" id="3.40.1190.20:FF:000012">
    <property type="entry name" value="Ribokinase"/>
    <property type="match status" value="1"/>
</dbReference>
<keyword evidence="6 13" id="KW-0479">Metal-binding</keyword>
<dbReference type="InterPro" id="IPR029056">
    <property type="entry name" value="Ribokinase-like"/>
</dbReference>
<feature type="binding site" evidence="13">
    <location>
        <begin position="41"/>
        <end position="45"/>
    </location>
    <ligand>
        <name>substrate</name>
    </ligand>
</feature>
<reference evidence="15" key="1">
    <citation type="journal article" date="2020" name="mSystems">
        <title>Genome- and Community-Level Interaction Insights into Carbon Utilization and Element Cycling Functions of Hydrothermarchaeota in Hydrothermal Sediment.</title>
        <authorList>
            <person name="Zhou Z."/>
            <person name="Liu Y."/>
            <person name="Xu W."/>
            <person name="Pan J."/>
            <person name="Luo Z.H."/>
            <person name="Li M."/>
        </authorList>
    </citation>
    <scope>NUCLEOTIDE SEQUENCE [LARGE SCALE GENOMIC DNA]</scope>
    <source>
        <strain evidence="15">HyVt-76</strain>
    </source>
</reference>
<feature type="binding site" evidence="13">
    <location>
        <position position="287"/>
    </location>
    <ligand>
        <name>K(+)</name>
        <dbReference type="ChEBI" id="CHEBI:29103"/>
    </ligand>
</feature>
<evidence type="ECO:0000256" key="5">
    <source>
        <dbReference type="ARBA" id="ARBA00022679"/>
    </source>
</evidence>
<feature type="binding site" evidence="13">
    <location>
        <position position="284"/>
    </location>
    <ligand>
        <name>K(+)</name>
        <dbReference type="ChEBI" id="CHEBI:29103"/>
    </ligand>
</feature>
<feature type="binding site" evidence="13">
    <location>
        <position position="248"/>
    </location>
    <ligand>
        <name>K(+)</name>
        <dbReference type="ChEBI" id="CHEBI:29103"/>
    </ligand>
</feature>
<evidence type="ECO:0000256" key="12">
    <source>
        <dbReference type="ARBA" id="ARBA00023277"/>
    </source>
</evidence>
<dbReference type="SUPFAM" id="SSF53613">
    <property type="entry name" value="Ribokinase-like"/>
    <property type="match status" value="1"/>
</dbReference>
<evidence type="ECO:0000256" key="7">
    <source>
        <dbReference type="ARBA" id="ARBA00022741"/>
    </source>
</evidence>
<dbReference type="HAMAP" id="MF_01987">
    <property type="entry name" value="Ribokinase"/>
    <property type="match status" value="1"/>
</dbReference>
<dbReference type="GO" id="GO:0005829">
    <property type="term" value="C:cytosol"/>
    <property type="evidence" value="ECO:0007669"/>
    <property type="project" value="TreeGrafter"/>
</dbReference>
<feature type="binding site" evidence="13">
    <location>
        <position position="254"/>
    </location>
    <ligand>
        <name>substrate</name>
    </ligand>
</feature>
<keyword evidence="12 13" id="KW-0119">Carbohydrate metabolism</keyword>
<dbReference type="NCBIfam" id="TIGR02152">
    <property type="entry name" value="D_ribokin_bact"/>
    <property type="match status" value="1"/>
</dbReference>
<evidence type="ECO:0000256" key="6">
    <source>
        <dbReference type="ARBA" id="ARBA00022723"/>
    </source>
</evidence>
<dbReference type="InterPro" id="IPR002139">
    <property type="entry name" value="Ribo/fructo_kinase"/>
</dbReference>
<organism evidence="15">
    <name type="scientific">Caldithrix abyssi</name>
    <dbReference type="NCBI Taxonomy" id="187145"/>
    <lineage>
        <taxon>Bacteria</taxon>
        <taxon>Pseudomonadati</taxon>
        <taxon>Calditrichota</taxon>
        <taxon>Calditrichia</taxon>
        <taxon>Calditrichales</taxon>
        <taxon>Calditrichaceae</taxon>
        <taxon>Caldithrix</taxon>
    </lineage>
</organism>
<dbReference type="UniPathway" id="UPA00916">
    <property type="reaction ID" value="UER00889"/>
</dbReference>
<evidence type="ECO:0000313" key="15">
    <source>
        <dbReference type="EMBL" id="HHE54315.1"/>
    </source>
</evidence>
<feature type="binding site" evidence="13">
    <location>
        <position position="278"/>
    </location>
    <ligand>
        <name>ATP</name>
        <dbReference type="ChEBI" id="CHEBI:30616"/>
    </ligand>
</feature>
<feature type="domain" description="Carbohydrate kinase PfkB" evidence="14">
    <location>
        <begin position="4"/>
        <end position="296"/>
    </location>
</feature>
<keyword evidence="10 13" id="KW-0460">Magnesium</keyword>
<dbReference type="PRINTS" id="PR00990">
    <property type="entry name" value="RIBOKINASE"/>
</dbReference>
<feature type="binding site" evidence="13">
    <location>
        <position position="293"/>
    </location>
    <ligand>
        <name>K(+)</name>
        <dbReference type="ChEBI" id="CHEBI:29103"/>
    </ligand>
</feature>
<comment type="activity regulation">
    <text evidence="13">Activated by a monovalent cation that binds near, but not in, the active site. The most likely occupant of the site in vivo is potassium. Ion binding induces a conformational change that may alter substrate affinity.</text>
</comment>
<dbReference type="InterPro" id="IPR011877">
    <property type="entry name" value="Ribokinase"/>
</dbReference>